<keyword evidence="1" id="KW-1133">Transmembrane helix</keyword>
<dbReference type="Proteomes" id="UP000324222">
    <property type="component" value="Unassembled WGS sequence"/>
</dbReference>
<sequence length="59" mass="6212">MPAAPRPVRRCEVLWLILADCVAIVTLSLASLLLLPPAPSLRPDAPALAALTPLLFVSP</sequence>
<keyword evidence="3" id="KW-1185">Reference proteome</keyword>
<comment type="caution">
    <text evidence="2">The sequence shown here is derived from an EMBL/GenBank/DDBJ whole genome shotgun (WGS) entry which is preliminary data.</text>
</comment>
<dbReference type="AlphaFoldDB" id="A0A5B7FY00"/>
<organism evidence="2 3">
    <name type="scientific">Portunus trituberculatus</name>
    <name type="common">Swimming crab</name>
    <name type="synonym">Neptunus trituberculatus</name>
    <dbReference type="NCBI Taxonomy" id="210409"/>
    <lineage>
        <taxon>Eukaryota</taxon>
        <taxon>Metazoa</taxon>
        <taxon>Ecdysozoa</taxon>
        <taxon>Arthropoda</taxon>
        <taxon>Crustacea</taxon>
        <taxon>Multicrustacea</taxon>
        <taxon>Malacostraca</taxon>
        <taxon>Eumalacostraca</taxon>
        <taxon>Eucarida</taxon>
        <taxon>Decapoda</taxon>
        <taxon>Pleocyemata</taxon>
        <taxon>Brachyura</taxon>
        <taxon>Eubrachyura</taxon>
        <taxon>Portunoidea</taxon>
        <taxon>Portunidae</taxon>
        <taxon>Portuninae</taxon>
        <taxon>Portunus</taxon>
    </lineage>
</organism>
<protein>
    <submittedName>
        <fullName evidence="2">Uncharacterized protein</fullName>
    </submittedName>
</protein>
<dbReference type="EMBL" id="VSRR010011007">
    <property type="protein sequence ID" value="MPC52600.1"/>
    <property type="molecule type" value="Genomic_DNA"/>
</dbReference>
<evidence type="ECO:0000313" key="3">
    <source>
        <dbReference type="Proteomes" id="UP000324222"/>
    </source>
</evidence>
<gene>
    <name evidence="2" type="ORF">E2C01_046472</name>
</gene>
<reference evidence="2 3" key="1">
    <citation type="submission" date="2019-05" db="EMBL/GenBank/DDBJ databases">
        <title>Another draft genome of Portunus trituberculatus and its Hox gene families provides insights of decapod evolution.</title>
        <authorList>
            <person name="Jeong J.-H."/>
            <person name="Song I."/>
            <person name="Kim S."/>
            <person name="Choi T."/>
            <person name="Kim D."/>
            <person name="Ryu S."/>
            <person name="Kim W."/>
        </authorList>
    </citation>
    <scope>NUCLEOTIDE SEQUENCE [LARGE SCALE GENOMIC DNA]</scope>
    <source>
        <tissue evidence="2">Muscle</tissue>
    </source>
</reference>
<evidence type="ECO:0000256" key="1">
    <source>
        <dbReference type="SAM" id="Phobius"/>
    </source>
</evidence>
<feature type="transmembrane region" description="Helical" evidence="1">
    <location>
        <begin position="12"/>
        <end position="35"/>
    </location>
</feature>
<proteinExistence type="predicted"/>
<name>A0A5B7FY00_PORTR</name>
<evidence type="ECO:0000313" key="2">
    <source>
        <dbReference type="EMBL" id="MPC52600.1"/>
    </source>
</evidence>
<keyword evidence="1" id="KW-0472">Membrane</keyword>
<keyword evidence="1" id="KW-0812">Transmembrane</keyword>
<accession>A0A5B7FY00</accession>